<feature type="chain" id="PRO_5034096786" evidence="1">
    <location>
        <begin position="23"/>
        <end position="111"/>
    </location>
</feature>
<protein>
    <submittedName>
        <fullName evidence="2">Uncharacterized protein</fullName>
    </submittedName>
</protein>
<organism evidence="2 3">
    <name type="scientific">Horticoccus luteus</name>
    <dbReference type="NCBI Taxonomy" id="2862869"/>
    <lineage>
        <taxon>Bacteria</taxon>
        <taxon>Pseudomonadati</taxon>
        <taxon>Verrucomicrobiota</taxon>
        <taxon>Opitutia</taxon>
        <taxon>Opitutales</taxon>
        <taxon>Opitutaceae</taxon>
        <taxon>Horticoccus</taxon>
    </lineage>
</organism>
<accession>A0A8F9XMJ0</accession>
<evidence type="ECO:0000256" key="1">
    <source>
        <dbReference type="SAM" id="SignalP"/>
    </source>
</evidence>
<dbReference type="PROSITE" id="PS51257">
    <property type="entry name" value="PROKAR_LIPOPROTEIN"/>
    <property type="match status" value="1"/>
</dbReference>
<keyword evidence="1" id="KW-0732">Signal</keyword>
<reference evidence="2" key="1">
    <citation type="submission" date="2021-08" db="EMBL/GenBank/DDBJ databases">
        <title>Genome of a novel bacterium of the phylum Verrucomicrobia, Oleiharenicola sp. KSB-15.</title>
        <authorList>
            <person name="Chung J.-H."/>
            <person name="Ahn J.-H."/>
            <person name="Yoon Y."/>
            <person name="Kim D.-Y."/>
            <person name="An S.-H."/>
            <person name="Park I."/>
            <person name="Yeon J."/>
        </authorList>
    </citation>
    <scope>NUCLEOTIDE SEQUENCE</scope>
    <source>
        <strain evidence="2">KSB-15</strain>
    </source>
</reference>
<dbReference type="AlphaFoldDB" id="A0A8F9XMJ0"/>
<sequence length="111" mass="11280">MKMLRFLSLCLLSVIACGSLFAQDDTPAEPIAFDVTFSAPVDATHFTASSAPAVGAHILAITAEGYVFQLVAEDGHLLNKGAVFGVNVAAPSEAAAPADIRAAIAATIPAP</sequence>
<proteinExistence type="predicted"/>
<dbReference type="RefSeq" id="WP_220165267.1">
    <property type="nucleotide sequence ID" value="NZ_CP080507.1"/>
</dbReference>
<evidence type="ECO:0000313" key="3">
    <source>
        <dbReference type="Proteomes" id="UP000825051"/>
    </source>
</evidence>
<gene>
    <name evidence="2" type="ORF">K0B96_06660</name>
</gene>
<name>A0A8F9XMJ0_9BACT</name>
<dbReference type="Proteomes" id="UP000825051">
    <property type="component" value="Chromosome"/>
</dbReference>
<evidence type="ECO:0000313" key="2">
    <source>
        <dbReference type="EMBL" id="QYM80291.1"/>
    </source>
</evidence>
<dbReference type="KEGG" id="ole:K0B96_06660"/>
<dbReference type="EMBL" id="CP080507">
    <property type="protein sequence ID" value="QYM80291.1"/>
    <property type="molecule type" value="Genomic_DNA"/>
</dbReference>
<keyword evidence="3" id="KW-1185">Reference proteome</keyword>
<feature type="signal peptide" evidence="1">
    <location>
        <begin position="1"/>
        <end position="22"/>
    </location>
</feature>